<evidence type="ECO:0000313" key="1">
    <source>
        <dbReference type="EMBL" id="KAK1268430.1"/>
    </source>
</evidence>
<accession>A0AAV9AWC1</accession>
<organism evidence="1 2">
    <name type="scientific">Acorus gramineus</name>
    <name type="common">Dwarf sweet flag</name>
    <dbReference type="NCBI Taxonomy" id="55184"/>
    <lineage>
        <taxon>Eukaryota</taxon>
        <taxon>Viridiplantae</taxon>
        <taxon>Streptophyta</taxon>
        <taxon>Embryophyta</taxon>
        <taxon>Tracheophyta</taxon>
        <taxon>Spermatophyta</taxon>
        <taxon>Magnoliopsida</taxon>
        <taxon>Liliopsida</taxon>
        <taxon>Acoraceae</taxon>
        <taxon>Acorus</taxon>
    </lineage>
</organism>
<protein>
    <submittedName>
        <fullName evidence="1">Uncharacterized protein</fullName>
    </submittedName>
</protein>
<dbReference type="EMBL" id="JAUJYN010000006">
    <property type="protein sequence ID" value="KAK1268430.1"/>
    <property type="molecule type" value="Genomic_DNA"/>
</dbReference>
<dbReference type="Proteomes" id="UP001179952">
    <property type="component" value="Unassembled WGS sequence"/>
</dbReference>
<proteinExistence type="predicted"/>
<evidence type="ECO:0000313" key="2">
    <source>
        <dbReference type="Proteomes" id="UP001179952"/>
    </source>
</evidence>
<sequence length="174" mass="19770">MEEAQKENCIGHRCFGKWDEAVEDHLPNHRMKVLISNMQIAATGVLKNDGDNSHMSINIEKFEQLITETRDALPGKFLFCEKHRPPYQYHQDLVVIMVAKKHWKATPHSWVYLSSLFILNGDQVTHCMASHIPRARLMDGLAKTCPVQAGPGPAHQRARFGQARLADYGQNDEP</sequence>
<reference evidence="1" key="1">
    <citation type="journal article" date="2023" name="Nat. Commun.">
        <title>Diploid and tetraploid genomes of Acorus and the evolution of monocots.</title>
        <authorList>
            <person name="Ma L."/>
            <person name="Liu K.W."/>
            <person name="Li Z."/>
            <person name="Hsiao Y.Y."/>
            <person name="Qi Y."/>
            <person name="Fu T."/>
            <person name="Tang G.D."/>
            <person name="Zhang D."/>
            <person name="Sun W.H."/>
            <person name="Liu D.K."/>
            <person name="Li Y."/>
            <person name="Chen G.Z."/>
            <person name="Liu X.D."/>
            <person name="Liao X.Y."/>
            <person name="Jiang Y.T."/>
            <person name="Yu X."/>
            <person name="Hao Y."/>
            <person name="Huang J."/>
            <person name="Zhao X.W."/>
            <person name="Ke S."/>
            <person name="Chen Y.Y."/>
            <person name="Wu W.L."/>
            <person name="Hsu J.L."/>
            <person name="Lin Y.F."/>
            <person name="Huang M.D."/>
            <person name="Li C.Y."/>
            <person name="Huang L."/>
            <person name="Wang Z.W."/>
            <person name="Zhao X."/>
            <person name="Zhong W.Y."/>
            <person name="Peng D.H."/>
            <person name="Ahmad S."/>
            <person name="Lan S."/>
            <person name="Zhang J.S."/>
            <person name="Tsai W.C."/>
            <person name="Van de Peer Y."/>
            <person name="Liu Z.J."/>
        </authorList>
    </citation>
    <scope>NUCLEOTIDE SEQUENCE</scope>
    <source>
        <strain evidence="1">SCP</strain>
    </source>
</reference>
<gene>
    <name evidence="1" type="ORF">QJS04_geneDACA017630</name>
</gene>
<dbReference type="AlphaFoldDB" id="A0AAV9AWC1"/>
<comment type="caution">
    <text evidence="1">The sequence shown here is derived from an EMBL/GenBank/DDBJ whole genome shotgun (WGS) entry which is preliminary data.</text>
</comment>
<name>A0AAV9AWC1_ACOGR</name>
<reference evidence="1" key="2">
    <citation type="submission" date="2023-06" db="EMBL/GenBank/DDBJ databases">
        <authorList>
            <person name="Ma L."/>
            <person name="Liu K.-W."/>
            <person name="Li Z."/>
            <person name="Hsiao Y.-Y."/>
            <person name="Qi Y."/>
            <person name="Fu T."/>
            <person name="Tang G."/>
            <person name="Zhang D."/>
            <person name="Sun W.-H."/>
            <person name="Liu D.-K."/>
            <person name="Li Y."/>
            <person name="Chen G.-Z."/>
            <person name="Liu X.-D."/>
            <person name="Liao X.-Y."/>
            <person name="Jiang Y.-T."/>
            <person name="Yu X."/>
            <person name="Hao Y."/>
            <person name="Huang J."/>
            <person name="Zhao X.-W."/>
            <person name="Ke S."/>
            <person name="Chen Y.-Y."/>
            <person name="Wu W.-L."/>
            <person name="Hsu J.-L."/>
            <person name="Lin Y.-F."/>
            <person name="Huang M.-D."/>
            <person name="Li C.-Y."/>
            <person name="Huang L."/>
            <person name="Wang Z.-W."/>
            <person name="Zhao X."/>
            <person name="Zhong W.-Y."/>
            <person name="Peng D.-H."/>
            <person name="Ahmad S."/>
            <person name="Lan S."/>
            <person name="Zhang J.-S."/>
            <person name="Tsai W.-C."/>
            <person name="Van De Peer Y."/>
            <person name="Liu Z.-J."/>
        </authorList>
    </citation>
    <scope>NUCLEOTIDE SEQUENCE</scope>
    <source>
        <strain evidence="1">SCP</strain>
        <tissue evidence="1">Leaves</tissue>
    </source>
</reference>
<keyword evidence="2" id="KW-1185">Reference proteome</keyword>